<organism evidence="1">
    <name type="scientific">Oryza glumipatula</name>
    <dbReference type="NCBI Taxonomy" id="40148"/>
    <lineage>
        <taxon>Eukaryota</taxon>
        <taxon>Viridiplantae</taxon>
        <taxon>Streptophyta</taxon>
        <taxon>Embryophyta</taxon>
        <taxon>Tracheophyta</taxon>
        <taxon>Spermatophyta</taxon>
        <taxon>Magnoliopsida</taxon>
        <taxon>Liliopsida</taxon>
        <taxon>Poales</taxon>
        <taxon>Poaceae</taxon>
        <taxon>BOP clade</taxon>
        <taxon>Oryzoideae</taxon>
        <taxon>Oryzeae</taxon>
        <taxon>Oryzinae</taxon>
        <taxon>Oryza</taxon>
    </lineage>
</organism>
<evidence type="ECO:0000313" key="1">
    <source>
        <dbReference type="EnsemblPlants" id="OGLUM05G09390.1"/>
    </source>
</evidence>
<keyword evidence="2" id="KW-1185">Reference proteome</keyword>
<dbReference type="Proteomes" id="UP000026961">
    <property type="component" value="Chromosome 5"/>
</dbReference>
<name>A0A0D9ZWC2_9ORYZ</name>
<dbReference type="AlphaFoldDB" id="A0A0D9ZWC2"/>
<sequence>MVAASILEFGATKDIRPSNQRYGLNTLAPMLADQCFEEWWNRPVRQLAAWPWGSRAHGNSSFEDLPSPRPCRRCDELAATAGSSGLITSEFMLVTARYGKEGDNS</sequence>
<protein>
    <submittedName>
        <fullName evidence="1">Uncharacterized protein</fullName>
    </submittedName>
</protein>
<dbReference type="Gramene" id="OGLUM05G09390.1">
    <property type="protein sequence ID" value="OGLUM05G09390.1"/>
    <property type="gene ID" value="OGLUM05G09390"/>
</dbReference>
<proteinExistence type="predicted"/>
<accession>A0A0D9ZWC2</accession>
<reference evidence="1" key="1">
    <citation type="submission" date="2015-04" db="UniProtKB">
        <authorList>
            <consortium name="EnsemblPlants"/>
        </authorList>
    </citation>
    <scope>IDENTIFICATION</scope>
</reference>
<reference evidence="1" key="2">
    <citation type="submission" date="2018-05" db="EMBL/GenBank/DDBJ databases">
        <title>OgluRS3 (Oryza glumaepatula Reference Sequence Version 3).</title>
        <authorList>
            <person name="Zhang J."/>
            <person name="Kudrna D."/>
            <person name="Lee S."/>
            <person name="Talag J."/>
            <person name="Welchert J."/>
            <person name="Wing R.A."/>
        </authorList>
    </citation>
    <scope>NUCLEOTIDE SEQUENCE [LARGE SCALE GENOMIC DNA]</scope>
</reference>
<evidence type="ECO:0000313" key="2">
    <source>
        <dbReference type="Proteomes" id="UP000026961"/>
    </source>
</evidence>
<dbReference type="EnsemblPlants" id="OGLUM05G09390.1">
    <property type="protein sequence ID" value="OGLUM05G09390.1"/>
    <property type="gene ID" value="OGLUM05G09390"/>
</dbReference>
<dbReference type="HOGENOM" id="CLU_2240797_0_0_1"/>